<keyword evidence="11" id="KW-0472">Membrane</keyword>
<evidence type="ECO:0000256" key="10">
    <source>
        <dbReference type="ARBA" id="ARBA00022989"/>
    </source>
</evidence>
<evidence type="ECO:0000313" key="14">
    <source>
        <dbReference type="EMBL" id="HHH14280.1"/>
    </source>
</evidence>
<name>A0A7V5J1Q2_UNCKA</name>
<evidence type="ECO:0000256" key="3">
    <source>
        <dbReference type="ARBA" id="ARBA00006739"/>
    </source>
</evidence>
<evidence type="ECO:0000256" key="7">
    <source>
        <dbReference type="ARBA" id="ARBA00022692"/>
    </source>
</evidence>
<evidence type="ECO:0000256" key="4">
    <source>
        <dbReference type="ARBA" id="ARBA00012583"/>
    </source>
</evidence>
<evidence type="ECO:0000256" key="11">
    <source>
        <dbReference type="ARBA" id="ARBA00023136"/>
    </source>
</evidence>
<comment type="similarity">
    <text evidence="3">Belongs to the glycosyltransferase 2 family.</text>
</comment>
<keyword evidence="7" id="KW-0812">Transmembrane</keyword>
<dbReference type="PANTHER" id="PTHR10859:SF91">
    <property type="entry name" value="DOLICHYL-PHOSPHATE BETA-GLUCOSYLTRANSFERASE"/>
    <property type="match status" value="1"/>
</dbReference>
<evidence type="ECO:0000256" key="5">
    <source>
        <dbReference type="ARBA" id="ARBA00022676"/>
    </source>
</evidence>
<sequence>METQKKVSLSSPFISIVIPAYNEEKNILNTLKTIEDFLSQQDYTYEVLVMNDGSLDSTSSIANNYAKTNKHITVYDLPHKGKANAVLEGFKKARGEYVLFSDADLATPINELKKLLHYAVDENYDVVIASREGVGALRKNEPWIRHFMGRVFNLIVQFMLIPGLDDTQCGFKLFKREEALKIIQKMKLYNEAKELTVPKVTAFDVEMLFLARKLKLKIKPVSVEWHYGEDTKVNNLRDSVNNFLEVLKVWWNNKKGLYK</sequence>
<dbReference type="Gene3D" id="3.90.550.10">
    <property type="entry name" value="Spore Coat Polysaccharide Biosynthesis Protein SpsA, Chain A"/>
    <property type="match status" value="1"/>
</dbReference>
<dbReference type="EMBL" id="DRNS01000079">
    <property type="protein sequence ID" value="HHH14280.1"/>
    <property type="molecule type" value="Genomic_DNA"/>
</dbReference>
<dbReference type="PANTHER" id="PTHR10859">
    <property type="entry name" value="GLYCOSYL TRANSFERASE"/>
    <property type="match status" value="1"/>
</dbReference>
<comment type="subcellular location">
    <subcellularLocation>
        <location evidence="1">Endoplasmic reticulum membrane</location>
        <topology evidence="1">Single-pass membrane protein</topology>
    </subcellularLocation>
</comment>
<dbReference type="GO" id="GO:0006487">
    <property type="term" value="P:protein N-linked glycosylation"/>
    <property type="evidence" value="ECO:0007669"/>
    <property type="project" value="TreeGrafter"/>
</dbReference>
<dbReference type="AlphaFoldDB" id="A0A7V5J1Q2"/>
<keyword evidence="6" id="KW-0808">Transferase</keyword>
<dbReference type="Proteomes" id="UP000886106">
    <property type="component" value="Unassembled WGS sequence"/>
</dbReference>
<dbReference type="InterPro" id="IPR029044">
    <property type="entry name" value="Nucleotide-diphossugar_trans"/>
</dbReference>
<dbReference type="CDD" id="cd04188">
    <property type="entry name" value="DPG_synthase"/>
    <property type="match status" value="1"/>
</dbReference>
<gene>
    <name evidence="14" type="ORF">ENJ78_01070</name>
</gene>
<reference evidence="14" key="1">
    <citation type="journal article" date="2020" name="mSystems">
        <title>Genome- and Community-Level Interaction Insights into Carbon Utilization and Element Cycling Functions of Hydrothermarchaeota in Hydrothermal Sediment.</title>
        <authorList>
            <person name="Zhou Z."/>
            <person name="Liu Y."/>
            <person name="Xu W."/>
            <person name="Pan J."/>
            <person name="Luo Z.H."/>
            <person name="Li M."/>
        </authorList>
    </citation>
    <scope>NUCLEOTIDE SEQUENCE [LARGE SCALE GENOMIC DNA]</scope>
    <source>
        <strain evidence="14">HyVt-517</strain>
    </source>
</reference>
<dbReference type="GO" id="GO:0004581">
    <property type="term" value="F:dolichyl-phosphate beta-glucosyltransferase activity"/>
    <property type="evidence" value="ECO:0007669"/>
    <property type="project" value="UniProtKB-EC"/>
</dbReference>
<evidence type="ECO:0000256" key="2">
    <source>
        <dbReference type="ARBA" id="ARBA00004922"/>
    </source>
</evidence>
<keyword evidence="8" id="KW-0256">Endoplasmic reticulum</keyword>
<proteinExistence type="inferred from homology"/>
<evidence type="ECO:0000256" key="9">
    <source>
        <dbReference type="ARBA" id="ARBA00022968"/>
    </source>
</evidence>
<dbReference type="InterPro" id="IPR035518">
    <property type="entry name" value="DPG_synthase"/>
</dbReference>
<evidence type="ECO:0000256" key="8">
    <source>
        <dbReference type="ARBA" id="ARBA00022824"/>
    </source>
</evidence>
<evidence type="ECO:0000256" key="12">
    <source>
        <dbReference type="ARBA" id="ARBA00045097"/>
    </source>
</evidence>
<comment type="pathway">
    <text evidence="2">Protein modification; protein glycosylation.</text>
</comment>
<evidence type="ECO:0000259" key="13">
    <source>
        <dbReference type="Pfam" id="PF00535"/>
    </source>
</evidence>
<organism evidence="14">
    <name type="scientific">candidate division WWE3 bacterium</name>
    <dbReference type="NCBI Taxonomy" id="2053526"/>
    <lineage>
        <taxon>Bacteria</taxon>
        <taxon>Katanobacteria</taxon>
    </lineage>
</organism>
<feature type="domain" description="Glycosyltransferase 2-like" evidence="13">
    <location>
        <begin position="15"/>
        <end position="177"/>
    </location>
</feature>
<comment type="caution">
    <text evidence="14">The sequence shown here is derived from an EMBL/GenBank/DDBJ whole genome shotgun (WGS) entry which is preliminary data.</text>
</comment>
<protein>
    <recommendedName>
        <fullName evidence="4">dolichyl-phosphate beta-glucosyltransferase</fullName>
        <ecNumber evidence="4">2.4.1.117</ecNumber>
    </recommendedName>
</protein>
<keyword evidence="10" id="KW-1133">Transmembrane helix</keyword>
<dbReference type="EC" id="2.4.1.117" evidence="4"/>
<evidence type="ECO:0000256" key="1">
    <source>
        <dbReference type="ARBA" id="ARBA00004389"/>
    </source>
</evidence>
<evidence type="ECO:0000256" key="6">
    <source>
        <dbReference type="ARBA" id="ARBA00022679"/>
    </source>
</evidence>
<dbReference type="InterPro" id="IPR001173">
    <property type="entry name" value="Glyco_trans_2-like"/>
</dbReference>
<dbReference type="Pfam" id="PF00535">
    <property type="entry name" value="Glycos_transf_2"/>
    <property type="match status" value="1"/>
</dbReference>
<keyword evidence="9" id="KW-0735">Signal-anchor</keyword>
<keyword evidence="5" id="KW-0328">Glycosyltransferase</keyword>
<comment type="catalytic activity">
    <reaction evidence="12">
        <text>a di-trans,poly-cis-dolichyl phosphate + UDP-alpha-D-glucose = a di-trans,poly-cis-dolichyl beta-D-glucosyl phosphate + UDP</text>
        <dbReference type="Rhea" id="RHEA:15401"/>
        <dbReference type="Rhea" id="RHEA-COMP:19498"/>
        <dbReference type="Rhea" id="RHEA-COMP:19502"/>
        <dbReference type="ChEBI" id="CHEBI:57525"/>
        <dbReference type="ChEBI" id="CHEBI:57683"/>
        <dbReference type="ChEBI" id="CHEBI:58223"/>
        <dbReference type="ChEBI" id="CHEBI:58885"/>
        <dbReference type="EC" id="2.4.1.117"/>
    </reaction>
    <physiologicalReaction direction="left-to-right" evidence="12">
        <dbReference type="Rhea" id="RHEA:15402"/>
    </physiologicalReaction>
</comment>
<accession>A0A7V5J1Q2</accession>
<dbReference type="SUPFAM" id="SSF53448">
    <property type="entry name" value="Nucleotide-diphospho-sugar transferases"/>
    <property type="match status" value="1"/>
</dbReference>